<dbReference type="AlphaFoldDB" id="A0A7K3WLC4"/>
<dbReference type="PANTHER" id="PTHR10151">
    <property type="entry name" value="ECTONUCLEOTIDE PYROPHOSPHATASE/PHOSPHODIESTERASE"/>
    <property type="match status" value="1"/>
</dbReference>
<dbReference type="EMBL" id="JAAGVY010000003">
    <property type="protein sequence ID" value="NEN22446.1"/>
    <property type="molecule type" value="Genomic_DNA"/>
</dbReference>
<organism evidence="7 8">
    <name type="scientific">Cryomorpha ignava</name>
    <dbReference type="NCBI Taxonomy" id="101383"/>
    <lineage>
        <taxon>Bacteria</taxon>
        <taxon>Pseudomonadati</taxon>
        <taxon>Bacteroidota</taxon>
        <taxon>Flavobacteriia</taxon>
        <taxon>Flavobacteriales</taxon>
        <taxon>Cryomorphaceae</taxon>
        <taxon>Cryomorpha</taxon>
    </lineage>
</organism>
<name>A0A7K3WLC4_9FLAO</name>
<dbReference type="Pfam" id="PF01663">
    <property type="entry name" value="Phosphodiest"/>
    <property type="match status" value="1"/>
</dbReference>
<evidence type="ECO:0000256" key="1">
    <source>
        <dbReference type="ARBA" id="ARBA00022553"/>
    </source>
</evidence>
<dbReference type="GO" id="GO:0004035">
    <property type="term" value="F:alkaline phosphatase activity"/>
    <property type="evidence" value="ECO:0007669"/>
    <property type="project" value="InterPro"/>
</dbReference>
<reference evidence="7 8" key="1">
    <citation type="submission" date="2020-02" db="EMBL/GenBank/DDBJ databases">
        <title>Out from the shadows clarifying the taxonomy of the family Cryomorphaceae and related taxa by utilizing the GTDB taxonomic framework.</title>
        <authorList>
            <person name="Bowman J.P."/>
        </authorList>
    </citation>
    <scope>NUCLEOTIDE SEQUENCE [LARGE SCALE GENOMIC DNA]</scope>
    <source>
        <strain evidence="7 8">QSSC 1-22</strain>
    </source>
</reference>
<evidence type="ECO:0000256" key="5">
    <source>
        <dbReference type="PIRSR" id="PIRSR031924-51"/>
    </source>
</evidence>
<dbReference type="NCBIfam" id="NF042991">
    <property type="entry name" value="alk_phos_PafA"/>
    <property type="match status" value="1"/>
</dbReference>
<dbReference type="Proteomes" id="UP000486602">
    <property type="component" value="Unassembled WGS sequence"/>
</dbReference>
<feature type="chain" id="PRO_5029633298" evidence="6">
    <location>
        <begin position="19"/>
        <end position="540"/>
    </location>
</feature>
<evidence type="ECO:0000256" key="4">
    <source>
        <dbReference type="PIRSR" id="PIRSR031924-50"/>
    </source>
</evidence>
<feature type="active site" description="Phosphothreonine intermediate" evidence="4">
    <location>
        <position position="75"/>
    </location>
</feature>
<dbReference type="InterPro" id="IPR026263">
    <property type="entry name" value="Alkaline_phosphatase_prok"/>
</dbReference>
<keyword evidence="2" id="KW-0479">Metal-binding</keyword>
<accession>A0A7K3WLC4</accession>
<dbReference type="InterPro" id="IPR002591">
    <property type="entry name" value="Phosphodiest/P_Trfase"/>
</dbReference>
<evidence type="ECO:0000256" key="6">
    <source>
        <dbReference type="SAM" id="SignalP"/>
    </source>
</evidence>
<proteinExistence type="predicted"/>
<evidence type="ECO:0000256" key="3">
    <source>
        <dbReference type="ARBA" id="ARBA00022729"/>
    </source>
</evidence>
<feature type="binding site" evidence="5">
    <location>
        <begin position="157"/>
        <end position="159"/>
    </location>
    <ligand>
        <name>substrate</name>
    </ligand>
</feature>
<dbReference type="PANTHER" id="PTHR10151:SF120">
    <property type="entry name" value="BIS(5'-ADENOSYL)-TRIPHOSPHATASE"/>
    <property type="match status" value="1"/>
</dbReference>
<dbReference type="PIRSF" id="PIRSF031924">
    <property type="entry name" value="Pi-irrepressible_AP"/>
    <property type="match status" value="1"/>
</dbReference>
<dbReference type="SUPFAM" id="SSF53649">
    <property type="entry name" value="Alkaline phosphatase-like"/>
    <property type="match status" value="1"/>
</dbReference>
<sequence length="540" mass="59928">MKRIILLAFLFHFSLAYAQKTENAPKLVVGIVVDQMKNEFLYRYADQYSEGGFLRLMNEGFYAANHQYTYMPTSTAPGHASIYTGTTPAVHGISANNWYDPHAKEIFYCVGDNSVKSVGLSTSAGQRSPKNLKTTTITDELKLFWNFRSKVISVSLKDRGAILPAGHLANGAYWYNDGVFITSSFYMDELPQWVTDFNNSGLANAYIKKGWQRFSPDLEYKASTADDSPYEMIFAEEDRPVLPKNLKKLAPHNRNADILKLTPFGNSIVLDFALKAIEEEELGKDAITDFLSVSFSSTDEIGHVYGTRAIEVEDTYIRLDADIAKLLNTLDEQIGKDNYIVFLTGDHGSAEVAQFSLDNKLPGGYIDTDSAAKALEEVMLTLHPSGMDLVETLEGNELYFDKEKVAAAGLKISDLAEAVAERFAYFPGIYAAYPTADIVKSASEEFPIKNLKRGIYPAVASDVIWVLNSGWMDYGSVGTQHGTPWKYDTHVPFILYGKGVKKGKIYRETNIRDIAPTLSMILQIPLPSGTTGTPIVEAIE</sequence>
<dbReference type="Gene3D" id="3.30.1360.150">
    <property type="match status" value="1"/>
</dbReference>
<dbReference type="CDD" id="cd16016">
    <property type="entry name" value="AP-SPAP"/>
    <property type="match status" value="1"/>
</dbReference>
<protein>
    <submittedName>
        <fullName evidence="7">Alkaline phosphatase family protein</fullName>
    </submittedName>
</protein>
<feature type="signal peptide" evidence="6">
    <location>
        <begin position="1"/>
        <end position="18"/>
    </location>
</feature>
<dbReference type="Gene3D" id="3.40.720.10">
    <property type="entry name" value="Alkaline Phosphatase, subunit A"/>
    <property type="match status" value="1"/>
</dbReference>
<feature type="binding site" evidence="5">
    <location>
        <position position="96"/>
    </location>
    <ligand>
        <name>substrate</name>
    </ligand>
</feature>
<comment type="caution">
    <text evidence="7">The sequence shown here is derived from an EMBL/GenBank/DDBJ whole genome shotgun (WGS) entry which is preliminary data.</text>
</comment>
<evidence type="ECO:0000313" key="8">
    <source>
        <dbReference type="Proteomes" id="UP000486602"/>
    </source>
</evidence>
<evidence type="ECO:0000256" key="2">
    <source>
        <dbReference type="ARBA" id="ARBA00022723"/>
    </source>
</evidence>
<dbReference type="RefSeq" id="WP_163283173.1">
    <property type="nucleotide sequence ID" value="NZ_JAAGVY010000003.1"/>
</dbReference>
<keyword evidence="1 4" id="KW-0597">Phosphoprotein</keyword>
<dbReference type="GO" id="GO:0046872">
    <property type="term" value="F:metal ion binding"/>
    <property type="evidence" value="ECO:0007669"/>
    <property type="project" value="UniProtKB-KW"/>
</dbReference>
<dbReference type="InterPro" id="IPR017850">
    <property type="entry name" value="Alkaline_phosphatase_core_sf"/>
</dbReference>
<evidence type="ECO:0000313" key="7">
    <source>
        <dbReference type="EMBL" id="NEN22446.1"/>
    </source>
</evidence>
<gene>
    <name evidence="7" type="ORF">G3O08_02885</name>
</gene>
<keyword evidence="3 6" id="KW-0732">Signal</keyword>
<keyword evidence="8" id="KW-1185">Reference proteome</keyword>